<feature type="chain" id="PRO_5015756535" evidence="2">
    <location>
        <begin position="22"/>
        <end position="260"/>
    </location>
</feature>
<keyword evidence="4" id="KW-1185">Reference proteome</keyword>
<feature type="compositionally biased region" description="Low complexity" evidence="1">
    <location>
        <begin position="205"/>
        <end position="225"/>
    </location>
</feature>
<protein>
    <submittedName>
        <fullName evidence="3">Uncharacterized protein</fullName>
    </submittedName>
</protein>
<dbReference type="AlphaFoldDB" id="A0A2T3YSS8"/>
<accession>A0A2T3YSS8</accession>
<organism evidence="3 4">
    <name type="scientific">Trichoderma asperellum (strain ATCC 204424 / CBS 433.97 / NBRC 101777)</name>
    <dbReference type="NCBI Taxonomy" id="1042311"/>
    <lineage>
        <taxon>Eukaryota</taxon>
        <taxon>Fungi</taxon>
        <taxon>Dikarya</taxon>
        <taxon>Ascomycota</taxon>
        <taxon>Pezizomycotina</taxon>
        <taxon>Sordariomycetes</taxon>
        <taxon>Hypocreomycetidae</taxon>
        <taxon>Hypocreales</taxon>
        <taxon>Hypocreaceae</taxon>
        <taxon>Trichoderma</taxon>
    </lineage>
</organism>
<evidence type="ECO:0000256" key="2">
    <source>
        <dbReference type="SAM" id="SignalP"/>
    </source>
</evidence>
<sequence length="260" mass="26931">MMELIPRLLLVGLVLACFANAIDNGIVERPTIASPPPWRGSGVLSYVSSSDAYETPIPSADEYASLEPYSFHDTAYPVPGVSHSSYTPHPQYSAIVTVRTTTWVLSRSTTITSIIRETYYSTLTDIESSVEAGTVTVTKTETTNSPSPADCTTASDYVSVYGGGCSSSSSSSSSSSFSSTIATMTWSPEVTAYPPPSSSDDERASPASTSTTSSASTTTTATPSSGNETPPVVTGGGRPAPQAAEVRTLGVVAALLAVLL</sequence>
<dbReference type="OrthoDB" id="4898996at2759"/>
<evidence type="ECO:0000313" key="4">
    <source>
        <dbReference type="Proteomes" id="UP000240493"/>
    </source>
</evidence>
<evidence type="ECO:0000256" key="1">
    <source>
        <dbReference type="SAM" id="MobiDB-lite"/>
    </source>
</evidence>
<dbReference type="EMBL" id="KZ679274">
    <property type="protein sequence ID" value="PTB35630.1"/>
    <property type="molecule type" value="Genomic_DNA"/>
</dbReference>
<evidence type="ECO:0000313" key="3">
    <source>
        <dbReference type="EMBL" id="PTB35630.1"/>
    </source>
</evidence>
<name>A0A2T3YSS8_TRIA4</name>
<reference evidence="3 4" key="1">
    <citation type="submission" date="2016-07" db="EMBL/GenBank/DDBJ databases">
        <title>Multiple horizontal gene transfer events from other fungi enriched the ability of initially mycotrophic Trichoderma (Ascomycota) to feed on dead plant biomass.</title>
        <authorList>
            <consortium name="DOE Joint Genome Institute"/>
            <person name="Aerts A."/>
            <person name="Atanasova L."/>
            <person name="Chenthamara K."/>
            <person name="Zhang J."/>
            <person name="Grujic M."/>
            <person name="Henrissat B."/>
            <person name="Kuo A."/>
            <person name="Salamov A."/>
            <person name="Lipzen A."/>
            <person name="Labutti K."/>
            <person name="Barry K."/>
            <person name="Miao Y."/>
            <person name="Rahimi M.J."/>
            <person name="Shen Q."/>
            <person name="Grigoriev I.V."/>
            <person name="Kubicek C.P."/>
            <person name="Druzhinina I.S."/>
        </authorList>
    </citation>
    <scope>NUCLEOTIDE SEQUENCE [LARGE SCALE GENOMIC DNA]</scope>
    <source>
        <strain evidence="3 4">CBS 433.97</strain>
    </source>
</reference>
<gene>
    <name evidence="3" type="ORF">M441DRAFT_51992</name>
</gene>
<proteinExistence type="predicted"/>
<feature type="signal peptide" evidence="2">
    <location>
        <begin position="1"/>
        <end position="21"/>
    </location>
</feature>
<keyword evidence="2" id="KW-0732">Signal</keyword>
<dbReference type="Proteomes" id="UP000240493">
    <property type="component" value="Unassembled WGS sequence"/>
</dbReference>
<feature type="region of interest" description="Disordered" evidence="1">
    <location>
        <begin position="188"/>
        <end position="240"/>
    </location>
</feature>